<dbReference type="AlphaFoldDB" id="A0A0B8PT09"/>
<name>A0A0B8PT09_9VIBR</name>
<dbReference type="Proteomes" id="UP000031670">
    <property type="component" value="Unassembled WGS sequence"/>
</dbReference>
<evidence type="ECO:0000313" key="1">
    <source>
        <dbReference type="EMBL" id="GAM65784.1"/>
    </source>
</evidence>
<reference evidence="1 2" key="1">
    <citation type="submission" date="2015-01" db="EMBL/GenBank/DDBJ databases">
        <title>Vibrio sp. C5 JCM 19232 whole genome shotgun sequence.</title>
        <authorList>
            <person name="Sawabe T."/>
            <person name="Meirelles P."/>
            <person name="Feng G."/>
            <person name="Sayaka M."/>
            <person name="Hattori M."/>
            <person name="Ohkuma M."/>
        </authorList>
    </citation>
    <scope>NUCLEOTIDE SEQUENCE [LARGE SCALE GENOMIC DNA]</scope>
    <source>
        <strain evidence="1 2">JCM19232</strain>
    </source>
</reference>
<dbReference type="EMBL" id="BBSA01000024">
    <property type="protein sequence ID" value="GAM65784.1"/>
    <property type="molecule type" value="Genomic_DNA"/>
</dbReference>
<reference evidence="1 2" key="2">
    <citation type="submission" date="2015-01" db="EMBL/GenBank/DDBJ databases">
        <authorList>
            <consortium name="NBRP consortium"/>
            <person name="Sawabe T."/>
            <person name="Meirelles P."/>
            <person name="Feng G."/>
            <person name="Sayaka M."/>
            <person name="Hattori M."/>
            <person name="Ohkuma M."/>
        </authorList>
    </citation>
    <scope>NUCLEOTIDE SEQUENCE [LARGE SCALE GENOMIC DNA]</scope>
    <source>
        <strain evidence="1 2">JCM19232</strain>
    </source>
</reference>
<protein>
    <submittedName>
        <fullName evidence="1">Uncharacterized protein</fullName>
    </submittedName>
</protein>
<proteinExistence type="predicted"/>
<evidence type="ECO:0000313" key="2">
    <source>
        <dbReference type="Proteomes" id="UP000031670"/>
    </source>
</evidence>
<sequence>MIKPVSIQDYLQDFNQQSFIVSDEERDIIEVIHIWYSEGFKILNELKGIEIVNKEQYLQIQENLVEKYDLTLLSLLSNKHYRAAFENILQKLKRDDAKTHLENLLLLACAPKNSPQ</sequence>
<organism evidence="1 2">
    <name type="scientific">Vibrio ishigakensis</name>
    <dbReference type="NCBI Taxonomy" id="1481914"/>
    <lineage>
        <taxon>Bacteria</taxon>
        <taxon>Pseudomonadati</taxon>
        <taxon>Pseudomonadota</taxon>
        <taxon>Gammaproteobacteria</taxon>
        <taxon>Vibrionales</taxon>
        <taxon>Vibrionaceae</taxon>
        <taxon>Vibrio</taxon>
    </lineage>
</organism>
<comment type="caution">
    <text evidence="1">The sequence shown here is derived from an EMBL/GenBank/DDBJ whole genome shotgun (WGS) entry which is preliminary data.</text>
</comment>
<accession>A0A0B8PT09</accession>
<gene>
    <name evidence="1" type="ORF">JCM19232_2712</name>
</gene>